<dbReference type="EMBL" id="VSWC01000054">
    <property type="protein sequence ID" value="KAA1099592.1"/>
    <property type="molecule type" value="Genomic_DNA"/>
</dbReference>
<dbReference type="AlphaFoldDB" id="A0A5B0PFL3"/>
<organism evidence="1 2">
    <name type="scientific">Puccinia graminis f. sp. tritici</name>
    <dbReference type="NCBI Taxonomy" id="56615"/>
    <lineage>
        <taxon>Eukaryota</taxon>
        <taxon>Fungi</taxon>
        <taxon>Dikarya</taxon>
        <taxon>Basidiomycota</taxon>
        <taxon>Pucciniomycotina</taxon>
        <taxon>Pucciniomycetes</taxon>
        <taxon>Pucciniales</taxon>
        <taxon>Pucciniaceae</taxon>
        <taxon>Puccinia</taxon>
    </lineage>
</organism>
<gene>
    <name evidence="1" type="ORF">PGT21_013618</name>
</gene>
<dbReference type="Proteomes" id="UP000324748">
    <property type="component" value="Unassembled WGS sequence"/>
</dbReference>
<keyword evidence="2" id="KW-1185">Reference proteome</keyword>
<protein>
    <submittedName>
        <fullName evidence="1">Uncharacterized protein</fullName>
    </submittedName>
</protein>
<evidence type="ECO:0000313" key="1">
    <source>
        <dbReference type="EMBL" id="KAA1099592.1"/>
    </source>
</evidence>
<accession>A0A5B0PFL3</accession>
<evidence type="ECO:0000313" key="2">
    <source>
        <dbReference type="Proteomes" id="UP000324748"/>
    </source>
</evidence>
<proteinExistence type="predicted"/>
<comment type="caution">
    <text evidence="1">The sequence shown here is derived from an EMBL/GenBank/DDBJ whole genome shotgun (WGS) entry which is preliminary data.</text>
</comment>
<name>A0A5B0PFL3_PUCGR</name>
<reference evidence="1 2" key="1">
    <citation type="submission" date="2019-05" db="EMBL/GenBank/DDBJ databases">
        <title>Emergence of the Ug99 lineage of the wheat stem rust pathogen through somatic hybridization.</title>
        <authorList>
            <person name="Li F."/>
            <person name="Upadhyaya N.M."/>
            <person name="Sperschneider J."/>
            <person name="Matny O."/>
            <person name="Nguyen-Phuc H."/>
            <person name="Mago R."/>
            <person name="Raley C."/>
            <person name="Miller M.E."/>
            <person name="Silverstein K.A.T."/>
            <person name="Henningsen E."/>
            <person name="Hirsch C.D."/>
            <person name="Visser B."/>
            <person name="Pretorius Z.A."/>
            <person name="Steffenson B.J."/>
            <person name="Schwessinger B."/>
            <person name="Dodds P.N."/>
            <person name="Figueroa M."/>
        </authorList>
    </citation>
    <scope>NUCLEOTIDE SEQUENCE [LARGE SCALE GENOMIC DNA]</scope>
    <source>
        <strain evidence="1">21-0</strain>
    </source>
</reference>
<sequence>MAGAELVEFFQLLDPAHPALSAQVSSQTQLTAQSALGPSSPFSTPLPIVWLGFVILHPPSVDRLLSIVAKFFPTSSPSSNGTSIRIGQDFTLRLPYFNWQQTVINGFDIDSLDAVVSQS</sequence>